<proteinExistence type="predicted"/>
<name>A0A124FY60_9BACT</name>
<dbReference type="Gene3D" id="3.40.50.10180">
    <property type="entry name" value="Glycerate kinase, MOFRL-like N-terminal domain"/>
    <property type="match status" value="1"/>
</dbReference>
<feature type="domain" description="MOFRL" evidence="1">
    <location>
        <begin position="309"/>
        <end position="413"/>
    </location>
</feature>
<dbReference type="SUPFAM" id="SSF82544">
    <property type="entry name" value="GckA/TtuD-like"/>
    <property type="match status" value="1"/>
</dbReference>
<dbReference type="EMBL" id="LGGP01000196">
    <property type="protein sequence ID" value="KUK80167.1"/>
    <property type="molecule type" value="Genomic_DNA"/>
</dbReference>
<dbReference type="PANTHER" id="PTHR12227">
    <property type="entry name" value="GLYCERATE KINASE"/>
    <property type="match status" value="1"/>
</dbReference>
<evidence type="ECO:0000313" key="4">
    <source>
        <dbReference type="Proteomes" id="UP000054092"/>
    </source>
</evidence>
<evidence type="ECO:0000313" key="3">
    <source>
        <dbReference type="EMBL" id="KUK80167.1"/>
    </source>
</evidence>
<dbReference type="Proteomes" id="UP000054092">
    <property type="component" value="Unassembled WGS sequence"/>
</dbReference>
<dbReference type="AlphaFoldDB" id="A0A124FY60"/>
<keyword evidence="3" id="KW-0808">Transferase</keyword>
<reference evidence="4" key="1">
    <citation type="journal article" date="2015" name="MBio">
        <title>Genome-Resolved Metagenomic Analysis Reveals Roles for Candidate Phyla and Other Microbial Community Members in Biogeochemical Transformations in Oil Reservoirs.</title>
        <authorList>
            <person name="Hu P."/>
            <person name="Tom L."/>
            <person name="Singh A."/>
            <person name="Thomas B.C."/>
            <person name="Baker B.J."/>
            <person name="Piceno Y.M."/>
            <person name="Andersen G.L."/>
            <person name="Banfield J.F."/>
        </authorList>
    </citation>
    <scope>NUCLEOTIDE SEQUENCE [LARGE SCALE GENOMIC DNA]</scope>
</reference>
<protein>
    <submittedName>
        <fullName evidence="3">Glycerate 2-kinase</fullName>
    </submittedName>
</protein>
<dbReference type="InterPro" id="IPR038614">
    <property type="entry name" value="GK_N_sf"/>
</dbReference>
<comment type="caution">
    <text evidence="3">The sequence shown here is derived from an EMBL/GenBank/DDBJ whole genome shotgun (WGS) entry which is preliminary data.</text>
</comment>
<dbReference type="InterPro" id="IPR007835">
    <property type="entry name" value="MOFRL"/>
</dbReference>
<dbReference type="PANTHER" id="PTHR12227:SF0">
    <property type="entry name" value="GLYCERATE KINASE"/>
    <property type="match status" value="1"/>
</dbReference>
<evidence type="ECO:0000259" key="1">
    <source>
        <dbReference type="Pfam" id="PF05161"/>
    </source>
</evidence>
<dbReference type="Pfam" id="PF13660">
    <property type="entry name" value="DUF4147"/>
    <property type="match status" value="1"/>
</dbReference>
<dbReference type="InterPro" id="IPR037035">
    <property type="entry name" value="GK-like_C_sf"/>
</dbReference>
<dbReference type="GO" id="GO:0008887">
    <property type="term" value="F:glycerate kinase activity"/>
    <property type="evidence" value="ECO:0007669"/>
    <property type="project" value="InterPro"/>
</dbReference>
<keyword evidence="3" id="KW-0418">Kinase</keyword>
<organism evidence="3 4">
    <name type="scientific">Mesotoga prima</name>
    <dbReference type="NCBI Taxonomy" id="1184387"/>
    <lineage>
        <taxon>Bacteria</taxon>
        <taxon>Thermotogati</taxon>
        <taxon>Thermotogota</taxon>
        <taxon>Thermotogae</taxon>
        <taxon>Kosmotogales</taxon>
        <taxon>Kosmotogaceae</taxon>
        <taxon>Mesotoga</taxon>
    </lineage>
</organism>
<dbReference type="Gene3D" id="3.40.1480.10">
    <property type="entry name" value="MOFRL domain"/>
    <property type="match status" value="1"/>
</dbReference>
<evidence type="ECO:0000259" key="2">
    <source>
        <dbReference type="Pfam" id="PF13660"/>
    </source>
</evidence>
<dbReference type="PATRIC" id="fig|1184387.3.peg.1562"/>
<dbReference type="GO" id="GO:0005737">
    <property type="term" value="C:cytoplasm"/>
    <property type="evidence" value="ECO:0007669"/>
    <property type="project" value="TreeGrafter"/>
</dbReference>
<gene>
    <name evidence="3" type="ORF">XD94_1130</name>
</gene>
<dbReference type="InterPro" id="IPR025286">
    <property type="entry name" value="MOFRL_assoc_dom"/>
</dbReference>
<feature type="domain" description="MOFRL-associated" evidence="2">
    <location>
        <begin position="15"/>
        <end position="236"/>
    </location>
</feature>
<accession>A0A124FY60</accession>
<sequence>MLLRRIVLRELREDVKYIIEKSIEAVQPESSVKKAIEKAGLTGPVFLLAIGKAAWRMAKAAKEKLGDEIERGVVITRYGYSQGEIEGIEIFEAGHPILDRKTVEATDHALKLIESGKPDKILFLISGGGSALFEKPADGVAFEDLVEVNNKLFRSGASIVEINTVRKRLSSVKGGRFARLVAPSQIYTLVLSDVLGDRLDSIASGPTYPDSSTSEEALAVIEKYALNLRPEVVEALKKETPDRLHNVQTEIIGSITRACESAATFARELGYNSSIVTTSLDCEARDAGVFLAAIAREERFNRPTKRPAALILGGETVVHVRGEGLGGRCQEMTLAFAIAADGMQNVTLACVGTDGIDGPTDAAGAIVDGNSMSRMIDAGIDPQLFLLDNDSYHALDKSGDLFKTGPTGTNVNDLIVLLCE</sequence>
<dbReference type="InterPro" id="IPR039760">
    <property type="entry name" value="MOFRL_protein"/>
</dbReference>
<dbReference type="Pfam" id="PF05161">
    <property type="entry name" value="MOFRL"/>
    <property type="match status" value="1"/>
</dbReference>